<reference evidence="1" key="1">
    <citation type="journal article" date="2021" name="PeerJ">
        <title>Extensive microbial diversity within the chicken gut microbiome revealed by metagenomics and culture.</title>
        <authorList>
            <person name="Gilroy R."/>
            <person name="Ravi A."/>
            <person name="Getino M."/>
            <person name="Pursley I."/>
            <person name="Horton D.L."/>
            <person name="Alikhan N.F."/>
            <person name="Baker D."/>
            <person name="Gharbi K."/>
            <person name="Hall N."/>
            <person name="Watson M."/>
            <person name="Adriaenssens E.M."/>
            <person name="Foster-Nyarko E."/>
            <person name="Jarju S."/>
            <person name="Secka A."/>
            <person name="Antonio M."/>
            <person name="Oren A."/>
            <person name="Chaudhuri R.R."/>
            <person name="La Ragione R."/>
            <person name="Hildebrand F."/>
            <person name="Pallen M.J."/>
        </authorList>
    </citation>
    <scope>NUCLEOTIDE SEQUENCE</scope>
    <source>
        <strain evidence="1">14975</strain>
    </source>
</reference>
<name>A0A9D2AGJ9_9BACT</name>
<accession>A0A9D2AGJ9</accession>
<proteinExistence type="predicted"/>
<dbReference type="EMBL" id="DXFQ01000013">
    <property type="protein sequence ID" value="HIX19147.1"/>
    <property type="molecule type" value="Genomic_DNA"/>
</dbReference>
<evidence type="ECO:0000313" key="1">
    <source>
        <dbReference type="EMBL" id="HIX19147.1"/>
    </source>
</evidence>
<dbReference type="Proteomes" id="UP000823964">
    <property type="component" value="Unassembled WGS sequence"/>
</dbReference>
<reference evidence="1" key="2">
    <citation type="submission" date="2021-04" db="EMBL/GenBank/DDBJ databases">
        <authorList>
            <person name="Gilroy R."/>
        </authorList>
    </citation>
    <scope>NUCLEOTIDE SEQUENCE</scope>
    <source>
        <strain evidence="1">14975</strain>
    </source>
</reference>
<organism evidence="1 2">
    <name type="scientific">Candidatus Akkermansia intestinigallinarum</name>
    <dbReference type="NCBI Taxonomy" id="2838431"/>
    <lineage>
        <taxon>Bacteria</taxon>
        <taxon>Pseudomonadati</taxon>
        <taxon>Verrucomicrobiota</taxon>
        <taxon>Verrucomicrobiia</taxon>
        <taxon>Verrucomicrobiales</taxon>
        <taxon>Akkermansiaceae</taxon>
        <taxon>Akkermansia</taxon>
    </lineage>
</organism>
<gene>
    <name evidence="1" type="primary">tssG</name>
    <name evidence="1" type="ORF">H9862_00920</name>
</gene>
<protein>
    <submittedName>
        <fullName evidence="1">Type VI secretion system baseplate subunit TssG</fullName>
    </submittedName>
</protein>
<dbReference type="NCBIfam" id="TIGR03347">
    <property type="entry name" value="VI_chp_1"/>
    <property type="match status" value="1"/>
</dbReference>
<sequence>MAATGEHPVSLAFSKALASHPGHYSFYATVRRIEQLSPDCPRVGSWESSLKPAVRFAQVPHLYFPPSELFDYTLASGGGCGTLQVYFFGLFGPGGALPLTLTEYVHERSRHHYDLTMQRFADIFHDRLISLFYRAGTRPQAAVSYDRPEEDELGEAAKALAGVPTDPTGAAPLPAFAPVAFGRELVDRDQAGALCRTLEGFFGVPVTLRQHTPCRIPIDEEARCRLGRSGVCELGRSALLGERQRSITEQVTLIIGPLPYERYARFLPGSIGYQRLQAWLKLMSTRPLIWELQFRIMTESIPAPSLDATCRLGGNSIFPDPQSETTTCTLTLNF</sequence>
<comment type="caution">
    <text evidence="1">The sequence shown here is derived from an EMBL/GenBank/DDBJ whole genome shotgun (WGS) entry which is preliminary data.</text>
</comment>
<dbReference type="PANTHER" id="PTHR35564:SF4">
    <property type="entry name" value="CYTOPLASMIC PROTEIN"/>
    <property type="match status" value="1"/>
</dbReference>
<dbReference type="InterPro" id="IPR010732">
    <property type="entry name" value="T6SS_TssG-like"/>
</dbReference>
<dbReference type="Pfam" id="PF06996">
    <property type="entry name" value="T6SS_TssG"/>
    <property type="match status" value="1"/>
</dbReference>
<dbReference type="PANTHER" id="PTHR35564">
    <property type="match status" value="1"/>
</dbReference>
<dbReference type="AlphaFoldDB" id="A0A9D2AGJ9"/>
<evidence type="ECO:0000313" key="2">
    <source>
        <dbReference type="Proteomes" id="UP000823964"/>
    </source>
</evidence>